<keyword evidence="2" id="KW-1185">Reference proteome</keyword>
<protein>
    <submittedName>
        <fullName evidence="1">Uncharacterized protein</fullName>
    </submittedName>
</protein>
<name>A0A135HW96_9HYPH</name>
<dbReference type="EMBL" id="LNTU01000012">
    <property type="protein sequence ID" value="KXF77473.1"/>
    <property type="molecule type" value="Genomic_DNA"/>
</dbReference>
<evidence type="ECO:0000313" key="1">
    <source>
        <dbReference type="EMBL" id="KXF77473.1"/>
    </source>
</evidence>
<proteinExistence type="predicted"/>
<gene>
    <name evidence="1" type="ORF">ATN84_08855</name>
</gene>
<dbReference type="AlphaFoldDB" id="A0A135HW96"/>
<dbReference type="RefSeq" id="WP_068881659.1">
    <property type="nucleotide sequence ID" value="NZ_LNTU01000012.1"/>
</dbReference>
<sequence>MAEIDREWLLKELLELERRMDVLVDSMHDLVATSKETNRQIAEGRERIEKLKKLSLAEAQARFEPHP</sequence>
<organism evidence="1 2">
    <name type="scientific">Paramesorhizobium deserti</name>
    <dbReference type="NCBI Taxonomy" id="1494590"/>
    <lineage>
        <taxon>Bacteria</taxon>
        <taxon>Pseudomonadati</taxon>
        <taxon>Pseudomonadota</taxon>
        <taxon>Alphaproteobacteria</taxon>
        <taxon>Hyphomicrobiales</taxon>
        <taxon>Phyllobacteriaceae</taxon>
        <taxon>Paramesorhizobium</taxon>
    </lineage>
</organism>
<dbReference type="STRING" id="1494590.ATN84_08855"/>
<dbReference type="Proteomes" id="UP000070107">
    <property type="component" value="Unassembled WGS sequence"/>
</dbReference>
<reference evidence="1 2" key="1">
    <citation type="submission" date="2015-11" db="EMBL/GenBank/DDBJ databases">
        <title>Draft genome sequence of Paramesorhizobium deserti A-3-E, a strain highly resistant to diverse beta-lactam antibiotics.</title>
        <authorList>
            <person name="Lv R."/>
            <person name="Yang X."/>
            <person name="Fang N."/>
            <person name="Guo J."/>
            <person name="Luo X."/>
            <person name="Peng F."/>
            <person name="Yang R."/>
            <person name="Cui Y."/>
            <person name="Fang C."/>
            <person name="Song Y."/>
        </authorList>
    </citation>
    <scope>NUCLEOTIDE SEQUENCE [LARGE SCALE GENOMIC DNA]</scope>
    <source>
        <strain evidence="1 2">A-3-E</strain>
    </source>
</reference>
<comment type="caution">
    <text evidence="1">The sequence shown here is derived from an EMBL/GenBank/DDBJ whole genome shotgun (WGS) entry which is preliminary data.</text>
</comment>
<dbReference type="OrthoDB" id="8373931at2"/>
<accession>A0A135HW96</accession>
<evidence type="ECO:0000313" key="2">
    <source>
        <dbReference type="Proteomes" id="UP000070107"/>
    </source>
</evidence>